<evidence type="ECO:0000313" key="5">
    <source>
        <dbReference type="Proteomes" id="UP001652623"/>
    </source>
</evidence>
<reference evidence="6" key="1">
    <citation type="submission" date="2025-08" db="UniProtKB">
        <authorList>
            <consortium name="RefSeq"/>
        </authorList>
    </citation>
    <scope>IDENTIFICATION</scope>
    <source>
        <tissue evidence="6">Seedling</tissue>
    </source>
</reference>
<name>A0A6P4ARF3_ZIZJJ</name>
<dbReference type="InterPro" id="IPR047201">
    <property type="entry name" value="ERI-1_3'hExo-like"/>
</dbReference>
<dbReference type="Gene3D" id="3.30.420.10">
    <property type="entry name" value="Ribonuclease H-like superfamily/Ribonuclease H"/>
    <property type="match status" value="1"/>
</dbReference>
<dbReference type="SMART" id="SM00479">
    <property type="entry name" value="EXOIII"/>
    <property type="match status" value="1"/>
</dbReference>
<evidence type="ECO:0000256" key="3">
    <source>
        <dbReference type="ARBA" id="ARBA00022839"/>
    </source>
</evidence>
<dbReference type="PANTHER" id="PTHR23044:SF61">
    <property type="entry name" value="3'-5' EXORIBONUCLEASE 1-RELATED"/>
    <property type="match status" value="1"/>
</dbReference>
<dbReference type="InParanoid" id="A0A6P4ARF3"/>
<dbReference type="RefSeq" id="XP_015899160.2">
    <property type="nucleotide sequence ID" value="XM_016043674.4"/>
</dbReference>
<organism evidence="5 6">
    <name type="scientific">Ziziphus jujuba</name>
    <name type="common">Chinese jujube</name>
    <name type="synonym">Ziziphus sativa</name>
    <dbReference type="NCBI Taxonomy" id="326968"/>
    <lineage>
        <taxon>Eukaryota</taxon>
        <taxon>Viridiplantae</taxon>
        <taxon>Streptophyta</taxon>
        <taxon>Embryophyta</taxon>
        <taxon>Tracheophyta</taxon>
        <taxon>Spermatophyta</taxon>
        <taxon>Magnoliopsida</taxon>
        <taxon>eudicotyledons</taxon>
        <taxon>Gunneridae</taxon>
        <taxon>Pentapetalae</taxon>
        <taxon>rosids</taxon>
        <taxon>fabids</taxon>
        <taxon>Rosales</taxon>
        <taxon>Rhamnaceae</taxon>
        <taxon>Paliureae</taxon>
        <taxon>Ziziphus</taxon>
    </lineage>
</organism>
<dbReference type="GO" id="GO:0003676">
    <property type="term" value="F:nucleic acid binding"/>
    <property type="evidence" value="ECO:0007669"/>
    <property type="project" value="InterPro"/>
</dbReference>
<dbReference type="PANTHER" id="PTHR23044">
    <property type="entry name" value="3'-5' EXONUCLEASE ERI1-RELATED"/>
    <property type="match status" value="1"/>
</dbReference>
<keyword evidence="5" id="KW-1185">Reference proteome</keyword>
<dbReference type="GeneID" id="107432523"/>
<dbReference type="InterPro" id="IPR051274">
    <property type="entry name" value="3-5_Exoribonuclease"/>
</dbReference>
<dbReference type="InterPro" id="IPR012337">
    <property type="entry name" value="RNaseH-like_sf"/>
</dbReference>
<sequence>MGFNRVCLGRFSSLFSSYLHPFVPVSLSSPTRSLPLPIHSFCHTTSVSAVQSQHPSTPHRSLPMKNSENRWKPMCLYYTQGKCTKMDDPIHLEKFNHDCSRDLQVDVANLNSMHSQELDYFLVLDLEGKIEILEFPVVMIDAKNMNVIDFFHRFVRPSGMSDQRINEYIEGKYGKFGVDRVWHDTAIPFKDVVPEFEAWLTQHQLWGEDLGGFLNRAAFVTCGNWDLKTKVPEQCKVSKIKLPSYFMEWINLKDVYLNFYKRRATGMMTMMKELRIPLSGSHHLGFDDAKNISRVLQHMLTDGAVLNITARKNPNHPEKTDFLLKDRIR</sequence>
<protein>
    <submittedName>
        <fullName evidence="6">Uncharacterized exonuclease domain-containing protein At3g15140</fullName>
    </submittedName>
</protein>
<keyword evidence="1" id="KW-0540">Nuclease</keyword>
<accession>A0A6P4ARF3</accession>
<dbReference type="CDD" id="cd06133">
    <property type="entry name" value="ERI-1_3'hExo_like"/>
    <property type="match status" value="1"/>
</dbReference>
<evidence type="ECO:0000313" key="6">
    <source>
        <dbReference type="RefSeq" id="XP_015899160.2"/>
    </source>
</evidence>
<dbReference type="InterPro" id="IPR013520">
    <property type="entry name" value="Ribonucl_H"/>
</dbReference>
<dbReference type="AlphaFoldDB" id="A0A6P4ARF3"/>
<dbReference type="InterPro" id="IPR036397">
    <property type="entry name" value="RNaseH_sf"/>
</dbReference>
<dbReference type="GO" id="GO:0000175">
    <property type="term" value="F:3'-5'-RNA exonuclease activity"/>
    <property type="evidence" value="ECO:0007669"/>
    <property type="project" value="InterPro"/>
</dbReference>
<evidence type="ECO:0000259" key="4">
    <source>
        <dbReference type="SMART" id="SM00479"/>
    </source>
</evidence>
<feature type="domain" description="Exonuclease" evidence="4">
    <location>
        <begin position="120"/>
        <end position="305"/>
    </location>
</feature>
<keyword evidence="3 6" id="KW-0269">Exonuclease</keyword>
<dbReference type="Proteomes" id="UP001652623">
    <property type="component" value="Chromosome 11"/>
</dbReference>
<evidence type="ECO:0000256" key="1">
    <source>
        <dbReference type="ARBA" id="ARBA00022722"/>
    </source>
</evidence>
<proteinExistence type="predicted"/>
<dbReference type="Pfam" id="PF00929">
    <property type="entry name" value="RNase_T"/>
    <property type="match status" value="1"/>
</dbReference>
<dbReference type="SUPFAM" id="SSF53098">
    <property type="entry name" value="Ribonuclease H-like"/>
    <property type="match status" value="1"/>
</dbReference>
<evidence type="ECO:0000256" key="2">
    <source>
        <dbReference type="ARBA" id="ARBA00022801"/>
    </source>
</evidence>
<dbReference type="FunCoup" id="A0A6P4ARF3">
    <property type="interactions" value="2790"/>
</dbReference>
<keyword evidence="2" id="KW-0378">Hydrolase</keyword>
<dbReference type="KEGG" id="zju:107432523"/>
<gene>
    <name evidence="6" type="primary">LOC107432523</name>
</gene>